<name>A0A8H7PYM9_9FUNG</name>
<keyword evidence="3" id="KW-1185">Reference proteome</keyword>
<evidence type="ECO:0000313" key="3">
    <source>
        <dbReference type="Proteomes" id="UP000612746"/>
    </source>
</evidence>
<evidence type="ECO:0000313" key="2">
    <source>
        <dbReference type="EMBL" id="KAG2182658.1"/>
    </source>
</evidence>
<dbReference type="OrthoDB" id="5419162at2759"/>
<feature type="compositionally biased region" description="Basic and acidic residues" evidence="1">
    <location>
        <begin position="28"/>
        <end position="43"/>
    </location>
</feature>
<comment type="caution">
    <text evidence="2">The sequence shown here is derived from an EMBL/GenBank/DDBJ whole genome shotgun (WGS) entry which is preliminary data.</text>
</comment>
<organism evidence="2 3">
    <name type="scientific">Umbelopsis vinacea</name>
    <dbReference type="NCBI Taxonomy" id="44442"/>
    <lineage>
        <taxon>Eukaryota</taxon>
        <taxon>Fungi</taxon>
        <taxon>Fungi incertae sedis</taxon>
        <taxon>Mucoromycota</taxon>
        <taxon>Mucoromycotina</taxon>
        <taxon>Umbelopsidomycetes</taxon>
        <taxon>Umbelopsidales</taxon>
        <taxon>Umbelopsidaceae</taxon>
        <taxon>Umbelopsis</taxon>
    </lineage>
</organism>
<dbReference type="EMBL" id="JAEPRA010000007">
    <property type="protein sequence ID" value="KAG2182658.1"/>
    <property type="molecule type" value="Genomic_DNA"/>
</dbReference>
<evidence type="ECO:0000256" key="1">
    <source>
        <dbReference type="SAM" id="MobiDB-lite"/>
    </source>
</evidence>
<feature type="compositionally biased region" description="Acidic residues" evidence="1">
    <location>
        <begin position="100"/>
        <end position="119"/>
    </location>
</feature>
<dbReference type="Pfam" id="PF10346">
    <property type="entry name" value="Con-6"/>
    <property type="match status" value="1"/>
</dbReference>
<accession>A0A8H7PYM9</accession>
<feature type="compositionally biased region" description="Acidic residues" evidence="1">
    <location>
        <begin position="82"/>
        <end position="91"/>
    </location>
</feature>
<sequence>MSPGDSTYESKDPRNVVRGYKATLHNPRVSDRAKQQAEQRIEELVSQVQTTLGKSRELQQDEARTARETDAKRQIHASPEGINEDLDEQEEPLFIRGEEQEVAEEDEADEAYDEEAVRE</sequence>
<dbReference type="AlphaFoldDB" id="A0A8H7PYM9"/>
<protein>
    <submittedName>
        <fullName evidence="2">Uncharacterized protein</fullName>
    </submittedName>
</protein>
<reference evidence="2" key="1">
    <citation type="submission" date="2020-12" db="EMBL/GenBank/DDBJ databases">
        <title>Metabolic potential, ecology and presence of endohyphal bacteria is reflected in genomic diversity of Mucoromycotina.</title>
        <authorList>
            <person name="Muszewska A."/>
            <person name="Okrasinska A."/>
            <person name="Steczkiewicz K."/>
            <person name="Drgas O."/>
            <person name="Orlowska M."/>
            <person name="Perlinska-Lenart U."/>
            <person name="Aleksandrzak-Piekarczyk T."/>
            <person name="Szatraj K."/>
            <person name="Zielenkiewicz U."/>
            <person name="Pilsyk S."/>
            <person name="Malc E."/>
            <person name="Mieczkowski P."/>
            <person name="Kruszewska J.S."/>
            <person name="Biernat P."/>
            <person name="Pawlowska J."/>
        </authorList>
    </citation>
    <scope>NUCLEOTIDE SEQUENCE</scope>
    <source>
        <strain evidence="2">WA0000051536</strain>
    </source>
</reference>
<gene>
    <name evidence="2" type="ORF">INT44_005637</name>
</gene>
<proteinExistence type="predicted"/>
<dbReference type="InterPro" id="IPR018824">
    <property type="entry name" value="Conidiation-specific_6"/>
</dbReference>
<dbReference type="Proteomes" id="UP000612746">
    <property type="component" value="Unassembled WGS sequence"/>
</dbReference>
<feature type="compositionally biased region" description="Basic and acidic residues" evidence="1">
    <location>
        <begin position="54"/>
        <end position="73"/>
    </location>
</feature>
<feature type="region of interest" description="Disordered" evidence="1">
    <location>
        <begin position="1"/>
        <end position="119"/>
    </location>
</feature>